<keyword evidence="3 5" id="KW-0472">Membrane</keyword>
<organism evidence="9 10">
    <name type="scientific">Halomonas halophila</name>
    <dbReference type="NCBI Taxonomy" id="29573"/>
    <lineage>
        <taxon>Bacteria</taxon>
        <taxon>Pseudomonadati</taxon>
        <taxon>Pseudomonadota</taxon>
        <taxon>Gammaproteobacteria</taxon>
        <taxon>Oceanospirillales</taxon>
        <taxon>Halomonadaceae</taxon>
        <taxon>Halomonas</taxon>
    </lineage>
</organism>
<dbReference type="InterPro" id="IPR043129">
    <property type="entry name" value="ATPase_NBD"/>
</dbReference>
<comment type="similarity">
    <text evidence="5 6">Belongs to the FtsA/MreB family.</text>
</comment>
<dbReference type="InterPro" id="IPR050696">
    <property type="entry name" value="FtsA/MreB"/>
</dbReference>
<dbReference type="NCBIfam" id="TIGR01174">
    <property type="entry name" value="ftsA"/>
    <property type="match status" value="1"/>
</dbReference>
<sequence length="430" mass="45733">MSGPSNASNMVVGLDIGTSKVVAIVGQPTDDGGIEIAGIGSHPSRGMKKGVVINIESTVQSIQRAVEEAELMAGCDIHSVYVGIAGSHISSMNSDGVVAIKEREVAPADIERVIDSARARAISEGQRVLHVLPQEFAIDTQGGIREPLGMSGVRLEARVHLVTAALNAVQNIEKCVRRCGLDVDAIILEQLASSHAVLTEDERELGVCMVDIGGGTTDIAVFTEGAIRHTAVIPIAGDQVTNDIAMALRTPTQHAEEIKVKYACALTQMAASDEMIKVPSVGDRPARDLSRQSLAEVVEPRYEELFTLVRDELRRSGFEDLVAAGIVLTGGTSRMEGVVELAEEIFHMPVRIACPQNVRGLADVVRNPIYSTGVGLLHYALNEARQGHGQQETSGSGMSAQPRRGDASRRGAGEGIPALVKLKGWFKGNF</sequence>
<accession>A0ABQ0TZZ9</accession>
<evidence type="ECO:0000256" key="5">
    <source>
        <dbReference type="HAMAP-Rule" id="MF_02033"/>
    </source>
</evidence>
<feature type="region of interest" description="Disordered" evidence="7">
    <location>
        <begin position="386"/>
        <end position="412"/>
    </location>
</feature>
<evidence type="ECO:0000256" key="4">
    <source>
        <dbReference type="ARBA" id="ARBA00023306"/>
    </source>
</evidence>
<keyword evidence="10" id="KW-1185">Reference proteome</keyword>
<feature type="domain" description="SHS2" evidence="8">
    <location>
        <begin position="11"/>
        <end position="197"/>
    </location>
</feature>
<evidence type="ECO:0000256" key="1">
    <source>
        <dbReference type="ARBA" id="ARBA00022475"/>
    </source>
</evidence>
<keyword evidence="1 5" id="KW-1003">Cell membrane</keyword>
<evidence type="ECO:0000256" key="7">
    <source>
        <dbReference type="SAM" id="MobiDB-lite"/>
    </source>
</evidence>
<dbReference type="RefSeq" id="WP_035592493.1">
    <property type="nucleotide sequence ID" value="NZ_BJUS01000001.1"/>
</dbReference>
<feature type="compositionally biased region" description="Polar residues" evidence="7">
    <location>
        <begin position="388"/>
        <end position="399"/>
    </location>
</feature>
<name>A0ABQ0TZZ9_9GAMM</name>
<dbReference type="Gene3D" id="3.30.1490.110">
    <property type="match status" value="1"/>
</dbReference>
<dbReference type="Pfam" id="PF14450">
    <property type="entry name" value="FtsA"/>
    <property type="match status" value="2"/>
</dbReference>
<keyword evidence="4 5" id="KW-0131">Cell cycle</keyword>
<dbReference type="PANTHER" id="PTHR32432">
    <property type="entry name" value="CELL DIVISION PROTEIN FTSA-RELATED"/>
    <property type="match status" value="1"/>
</dbReference>
<evidence type="ECO:0000256" key="3">
    <source>
        <dbReference type="ARBA" id="ARBA00023136"/>
    </source>
</evidence>
<dbReference type="GO" id="GO:0051301">
    <property type="term" value="P:cell division"/>
    <property type="evidence" value="ECO:0007669"/>
    <property type="project" value="UniProtKB-KW"/>
</dbReference>
<comment type="subunit">
    <text evidence="5">Self-interacts. Interacts with FtsZ.</text>
</comment>
<dbReference type="EMBL" id="BJUS01000001">
    <property type="protein sequence ID" value="GEK71711.1"/>
    <property type="molecule type" value="Genomic_DNA"/>
</dbReference>
<reference evidence="9 10" key="1">
    <citation type="submission" date="2019-07" db="EMBL/GenBank/DDBJ databases">
        <title>Whole genome shotgun sequence of Halomonas halophila NBRC 102604.</title>
        <authorList>
            <person name="Hosoyama A."/>
            <person name="Uohara A."/>
            <person name="Ohji S."/>
            <person name="Ichikawa N."/>
        </authorList>
    </citation>
    <scope>NUCLEOTIDE SEQUENCE [LARGE SCALE GENOMIC DNA]</scope>
    <source>
        <strain evidence="9 10">NBRC 102604</strain>
    </source>
</reference>
<dbReference type="CDD" id="cd24048">
    <property type="entry name" value="ASKHA_NBD_FtsA"/>
    <property type="match status" value="1"/>
</dbReference>
<proteinExistence type="inferred from homology"/>
<evidence type="ECO:0000259" key="8">
    <source>
        <dbReference type="SMART" id="SM00842"/>
    </source>
</evidence>
<dbReference type="Gene3D" id="3.30.420.40">
    <property type="match status" value="2"/>
</dbReference>
<evidence type="ECO:0000256" key="6">
    <source>
        <dbReference type="PIRNR" id="PIRNR003101"/>
    </source>
</evidence>
<protein>
    <recommendedName>
        <fullName evidence="5 6">Cell division protein FtsA</fullName>
    </recommendedName>
</protein>
<dbReference type="SMART" id="SM00842">
    <property type="entry name" value="FtsA"/>
    <property type="match status" value="1"/>
</dbReference>
<comment type="function">
    <text evidence="5 6">Cell division protein that is involved in the assembly of the Z ring. May serve as a membrane anchor for the Z ring.</text>
</comment>
<dbReference type="PIRSF" id="PIRSF003101">
    <property type="entry name" value="FtsA"/>
    <property type="match status" value="1"/>
</dbReference>
<dbReference type="InterPro" id="IPR003494">
    <property type="entry name" value="SHS2_FtsA"/>
</dbReference>
<dbReference type="PANTHER" id="PTHR32432:SF4">
    <property type="entry name" value="CELL DIVISION PROTEIN FTSA"/>
    <property type="match status" value="1"/>
</dbReference>
<gene>
    <name evidence="5 9" type="primary">ftsA</name>
    <name evidence="9" type="ORF">HHA04nite_02550</name>
</gene>
<evidence type="ECO:0000256" key="2">
    <source>
        <dbReference type="ARBA" id="ARBA00022618"/>
    </source>
</evidence>
<evidence type="ECO:0000313" key="9">
    <source>
        <dbReference type="EMBL" id="GEK71711.1"/>
    </source>
</evidence>
<feature type="compositionally biased region" description="Basic and acidic residues" evidence="7">
    <location>
        <begin position="403"/>
        <end position="412"/>
    </location>
</feature>
<dbReference type="Proteomes" id="UP000321121">
    <property type="component" value="Unassembled WGS sequence"/>
</dbReference>
<dbReference type="HAMAP" id="MF_02033">
    <property type="entry name" value="FtsA"/>
    <property type="match status" value="1"/>
</dbReference>
<comment type="subcellular location">
    <subcellularLocation>
        <location evidence="5">Cell membrane</location>
        <topology evidence="5">Peripheral membrane protein</topology>
        <orientation evidence="5">Cytoplasmic side</orientation>
    </subcellularLocation>
    <text evidence="5">Localizes to the Z ring in an FtsZ-dependent manner. Targeted to the membrane through a conserved C-terminal amphipathic helix.</text>
</comment>
<dbReference type="InterPro" id="IPR020823">
    <property type="entry name" value="Cell_div_FtsA"/>
</dbReference>
<comment type="caution">
    <text evidence="9">The sequence shown here is derived from an EMBL/GenBank/DDBJ whole genome shotgun (WGS) entry which is preliminary data.</text>
</comment>
<dbReference type="SUPFAM" id="SSF53067">
    <property type="entry name" value="Actin-like ATPase domain"/>
    <property type="match status" value="2"/>
</dbReference>
<evidence type="ECO:0000313" key="10">
    <source>
        <dbReference type="Proteomes" id="UP000321121"/>
    </source>
</evidence>
<dbReference type="NCBIfam" id="NF007009">
    <property type="entry name" value="PRK09472.1"/>
    <property type="match status" value="1"/>
</dbReference>
<dbReference type="Pfam" id="PF02491">
    <property type="entry name" value="SHS2_FTSA"/>
    <property type="match status" value="1"/>
</dbReference>
<keyword evidence="2 5" id="KW-0132">Cell division</keyword>